<evidence type="ECO:0000256" key="1">
    <source>
        <dbReference type="ARBA" id="ARBA00004606"/>
    </source>
</evidence>
<dbReference type="GO" id="GO:0005975">
    <property type="term" value="P:carbohydrate metabolic process"/>
    <property type="evidence" value="ECO:0007669"/>
    <property type="project" value="InterPro"/>
</dbReference>
<keyword evidence="3" id="KW-0328">Glycosyltransferase</keyword>
<proteinExistence type="inferred from homology"/>
<name>A0A836A3M2_SHEEP</name>
<keyword evidence="7" id="KW-0479">Metal-binding</keyword>
<protein>
    <submittedName>
        <fullName evidence="8">Uncharacterized protein</fullName>
    </submittedName>
</protein>
<feature type="binding site" evidence="6">
    <location>
        <position position="45"/>
    </location>
    <ligand>
        <name>an alpha-L-fucosyl-(1-&gt;2)-beta-D-galactosyl derivative</name>
        <dbReference type="ChEBI" id="CHEBI:140327"/>
    </ligand>
</feature>
<dbReference type="GO" id="GO:0004380">
    <property type="term" value="F:glycoprotein-fucosylgalactoside alpha-N-acetylgalactosaminyltransferase activity"/>
    <property type="evidence" value="ECO:0007669"/>
    <property type="project" value="TreeGrafter"/>
</dbReference>
<dbReference type="GO" id="GO:0046872">
    <property type="term" value="F:metal ion binding"/>
    <property type="evidence" value="ECO:0007669"/>
    <property type="project" value="UniProtKB-KW"/>
</dbReference>
<dbReference type="GO" id="GO:0005794">
    <property type="term" value="C:Golgi apparatus"/>
    <property type="evidence" value="ECO:0007669"/>
    <property type="project" value="TreeGrafter"/>
</dbReference>
<evidence type="ECO:0000256" key="5">
    <source>
        <dbReference type="ARBA" id="ARBA00022968"/>
    </source>
</evidence>
<gene>
    <name evidence="8" type="ORF">JEQ12_005198</name>
</gene>
<dbReference type="GO" id="GO:0031982">
    <property type="term" value="C:vesicle"/>
    <property type="evidence" value="ECO:0007669"/>
    <property type="project" value="TreeGrafter"/>
</dbReference>
<dbReference type="AlphaFoldDB" id="A0A836A3M2"/>
<dbReference type="Gene3D" id="3.90.550.10">
    <property type="entry name" value="Spore Coat Polysaccharide Biosynthesis Protein SpsA, Chain A"/>
    <property type="match status" value="1"/>
</dbReference>
<dbReference type="InterPro" id="IPR029044">
    <property type="entry name" value="Nucleotide-diphossugar_trans"/>
</dbReference>
<dbReference type="PANTHER" id="PTHR10462">
    <property type="entry name" value="GLYCOSYLTRANSFERASE-RELATED"/>
    <property type="match status" value="1"/>
</dbReference>
<comment type="cofactor">
    <cofactor evidence="7">
        <name>Mn(2+)</name>
        <dbReference type="ChEBI" id="CHEBI:29035"/>
    </cofactor>
    <text evidence="7">Binds 1 Mn(2+) ion per subunit.</text>
</comment>
<sequence>MEVISNFIEQRFHQEVDYLVCANVDMKFSDDVGMEILSSLFGTLHPGFYGLTQKYFEYKRRPPSQAHIPEDKEGFYYIWALFGESMPEVYRLAKACHEAMIVDQANHIEAM</sequence>
<dbReference type="InterPro" id="IPR005076">
    <property type="entry name" value="Glyco_trans_6"/>
</dbReference>
<comment type="subcellular location">
    <subcellularLocation>
        <location evidence="1">Membrane</location>
        <topology evidence="1">Single-pass type II membrane protein</topology>
    </subcellularLocation>
</comment>
<accession>A0A836A3M2</accession>
<dbReference type="GO" id="GO:0016020">
    <property type="term" value="C:membrane"/>
    <property type="evidence" value="ECO:0007669"/>
    <property type="project" value="UniProtKB-SubCell"/>
</dbReference>
<organism evidence="8 9">
    <name type="scientific">Ovis aries</name>
    <name type="common">Sheep</name>
    <dbReference type="NCBI Taxonomy" id="9940"/>
    <lineage>
        <taxon>Eukaryota</taxon>
        <taxon>Metazoa</taxon>
        <taxon>Chordata</taxon>
        <taxon>Craniata</taxon>
        <taxon>Vertebrata</taxon>
        <taxon>Euteleostomi</taxon>
        <taxon>Mammalia</taxon>
        <taxon>Eutheria</taxon>
        <taxon>Laurasiatheria</taxon>
        <taxon>Artiodactyla</taxon>
        <taxon>Ruminantia</taxon>
        <taxon>Pecora</taxon>
        <taxon>Bovidae</taxon>
        <taxon>Caprinae</taxon>
        <taxon>Ovis</taxon>
    </lineage>
</organism>
<feature type="binding site" evidence="7">
    <location>
        <position position="25"/>
    </location>
    <ligand>
        <name>Mn(2+)</name>
        <dbReference type="ChEBI" id="CHEBI:29035"/>
    </ligand>
</feature>
<evidence type="ECO:0000256" key="4">
    <source>
        <dbReference type="ARBA" id="ARBA00022679"/>
    </source>
</evidence>
<comment type="similarity">
    <text evidence="2">Belongs to the glycosyltransferase 6 family.</text>
</comment>
<evidence type="ECO:0000256" key="3">
    <source>
        <dbReference type="ARBA" id="ARBA00022676"/>
    </source>
</evidence>
<dbReference type="Proteomes" id="UP000664991">
    <property type="component" value="Chromosome 14"/>
</dbReference>
<dbReference type="SUPFAM" id="SSF53448">
    <property type="entry name" value="Nucleotide-diphospho-sugar transferases"/>
    <property type="match status" value="1"/>
</dbReference>
<comment type="caution">
    <text evidence="8">The sequence shown here is derived from an EMBL/GenBank/DDBJ whole genome shotgun (WGS) entry which is preliminary data.</text>
</comment>
<evidence type="ECO:0000256" key="6">
    <source>
        <dbReference type="PIRSR" id="PIRSR605076-2"/>
    </source>
</evidence>
<keyword evidence="5" id="KW-0812">Transmembrane</keyword>
<evidence type="ECO:0000256" key="7">
    <source>
        <dbReference type="PIRSR" id="PIRSR605076-3"/>
    </source>
</evidence>
<dbReference type="EMBL" id="JAEMGP010000014">
    <property type="protein sequence ID" value="KAG5200664.1"/>
    <property type="molecule type" value="Genomic_DNA"/>
</dbReference>
<evidence type="ECO:0000256" key="2">
    <source>
        <dbReference type="ARBA" id="ARBA00010413"/>
    </source>
</evidence>
<keyword evidence="5" id="KW-0735">Signal-anchor</keyword>
<dbReference type="PANTHER" id="PTHR10462:SF29">
    <property type="entry name" value="HISTO-BLOOD GROUP ABO SYSTEM TRANSFERASE"/>
    <property type="match status" value="1"/>
</dbReference>
<reference evidence="8 9" key="1">
    <citation type="submission" date="2020-12" db="EMBL/GenBank/DDBJ databases">
        <title>De novo assembly of Tibetan sheep genome.</title>
        <authorList>
            <person name="Li X."/>
        </authorList>
    </citation>
    <scope>NUCLEOTIDE SEQUENCE [LARGE SCALE GENOMIC DNA]</scope>
    <source>
        <tissue evidence="8">Heart</tissue>
    </source>
</reference>
<dbReference type="Pfam" id="PF03414">
    <property type="entry name" value="Glyco_transf_6"/>
    <property type="match status" value="1"/>
</dbReference>
<evidence type="ECO:0000313" key="8">
    <source>
        <dbReference type="EMBL" id="KAG5200664.1"/>
    </source>
</evidence>
<keyword evidence="4" id="KW-0808">Transferase</keyword>
<evidence type="ECO:0000313" key="9">
    <source>
        <dbReference type="Proteomes" id="UP000664991"/>
    </source>
</evidence>
<keyword evidence="7" id="KW-0464">Manganese</keyword>